<keyword evidence="2" id="KW-1185">Reference proteome</keyword>
<dbReference type="EMBL" id="CM044705">
    <property type="protein sequence ID" value="KAI5663706.1"/>
    <property type="molecule type" value="Genomic_DNA"/>
</dbReference>
<name>A0ACC0AW59_CATRO</name>
<evidence type="ECO:0000313" key="1">
    <source>
        <dbReference type="EMBL" id="KAI5663706.1"/>
    </source>
</evidence>
<sequence length="111" mass="12313">MGILNPALNCYTCRSCIYLTRMAASRFLVAFSSSIHSLSHSQSNTCFSPSPRSLPLLPYYPRGSIKFRLTKRVLARNALSPRAFMSSSIATESFQEGKISQAYGAEQIQVK</sequence>
<accession>A0ACC0AW59</accession>
<organism evidence="1 2">
    <name type="scientific">Catharanthus roseus</name>
    <name type="common">Madagascar periwinkle</name>
    <name type="synonym">Vinca rosea</name>
    <dbReference type="NCBI Taxonomy" id="4058"/>
    <lineage>
        <taxon>Eukaryota</taxon>
        <taxon>Viridiplantae</taxon>
        <taxon>Streptophyta</taxon>
        <taxon>Embryophyta</taxon>
        <taxon>Tracheophyta</taxon>
        <taxon>Spermatophyta</taxon>
        <taxon>Magnoliopsida</taxon>
        <taxon>eudicotyledons</taxon>
        <taxon>Gunneridae</taxon>
        <taxon>Pentapetalae</taxon>
        <taxon>asterids</taxon>
        <taxon>lamiids</taxon>
        <taxon>Gentianales</taxon>
        <taxon>Apocynaceae</taxon>
        <taxon>Rauvolfioideae</taxon>
        <taxon>Vinceae</taxon>
        <taxon>Catharanthinae</taxon>
        <taxon>Catharanthus</taxon>
    </lineage>
</organism>
<protein>
    <submittedName>
        <fullName evidence="1">Uncharacterized protein</fullName>
    </submittedName>
</protein>
<gene>
    <name evidence="1" type="ORF">M9H77_23029</name>
</gene>
<reference evidence="2" key="1">
    <citation type="journal article" date="2023" name="Nat. Plants">
        <title>Single-cell RNA sequencing provides a high-resolution roadmap for understanding the multicellular compartmentation of specialized metabolism.</title>
        <authorList>
            <person name="Sun S."/>
            <person name="Shen X."/>
            <person name="Li Y."/>
            <person name="Li Y."/>
            <person name="Wang S."/>
            <person name="Li R."/>
            <person name="Zhang H."/>
            <person name="Shen G."/>
            <person name="Guo B."/>
            <person name="Wei J."/>
            <person name="Xu J."/>
            <person name="St-Pierre B."/>
            <person name="Chen S."/>
            <person name="Sun C."/>
        </authorList>
    </citation>
    <scope>NUCLEOTIDE SEQUENCE [LARGE SCALE GENOMIC DNA]</scope>
</reference>
<dbReference type="Proteomes" id="UP001060085">
    <property type="component" value="Linkage Group LG05"/>
</dbReference>
<evidence type="ECO:0000313" key="2">
    <source>
        <dbReference type="Proteomes" id="UP001060085"/>
    </source>
</evidence>
<comment type="caution">
    <text evidence="1">The sequence shown here is derived from an EMBL/GenBank/DDBJ whole genome shotgun (WGS) entry which is preliminary data.</text>
</comment>
<proteinExistence type="predicted"/>